<gene>
    <name evidence="2" type="ORF">IEQ44_02835</name>
</gene>
<evidence type="ECO:0008006" key="4">
    <source>
        <dbReference type="Google" id="ProtNLM"/>
    </source>
</evidence>
<evidence type="ECO:0000313" key="2">
    <source>
        <dbReference type="EMBL" id="MBE7323588.1"/>
    </source>
</evidence>
<comment type="caution">
    <text evidence="2">The sequence shown here is derived from an EMBL/GenBank/DDBJ whole genome shotgun (WGS) entry which is preliminary data.</text>
</comment>
<evidence type="ECO:0000256" key="1">
    <source>
        <dbReference type="SAM" id="MobiDB-lite"/>
    </source>
</evidence>
<organism evidence="2 3">
    <name type="scientific">Nocardioides malaquae</name>
    <dbReference type="NCBI Taxonomy" id="2773426"/>
    <lineage>
        <taxon>Bacteria</taxon>
        <taxon>Bacillati</taxon>
        <taxon>Actinomycetota</taxon>
        <taxon>Actinomycetes</taxon>
        <taxon>Propionibacteriales</taxon>
        <taxon>Nocardioidaceae</taxon>
        <taxon>Nocardioides</taxon>
    </lineage>
</organism>
<feature type="region of interest" description="Disordered" evidence="1">
    <location>
        <begin position="1"/>
        <end position="27"/>
    </location>
</feature>
<name>A0ABR9RPW5_9ACTN</name>
<sequence>MFNLRRALTPLPDEARRQSDALAPAGQMGDVPRGFEAVAEAVAEERCPLGACEALGRELALDGSSADEALRGLRATWRAVAGEDPTFDALAALVAAWSDATLAVVNHISCEDPMTGLASPAHLRSSLAALFRGERAAGMHPRDSHALVMVELAGADHAPSGQDPIGRAMRMAALGESARTVFPGGEVVARLGAHRVAVLASRDARLGVRVRLLRRLLEGAQDPELTPRVWIEGLPASDLGAGVLLDELARG</sequence>
<proteinExistence type="predicted"/>
<evidence type="ECO:0000313" key="3">
    <source>
        <dbReference type="Proteomes" id="UP000756387"/>
    </source>
</evidence>
<dbReference type="RefSeq" id="WP_193636907.1">
    <property type="nucleotide sequence ID" value="NZ_JADCSA010000002.1"/>
</dbReference>
<reference evidence="2 3" key="1">
    <citation type="submission" date="2020-10" db="EMBL/GenBank/DDBJ databases">
        <title>Nocardioides sp. isolated from sludge.</title>
        <authorList>
            <person name="Zhang X."/>
        </authorList>
    </citation>
    <scope>NUCLEOTIDE SEQUENCE [LARGE SCALE GENOMIC DNA]</scope>
    <source>
        <strain evidence="2 3">Y6</strain>
    </source>
</reference>
<protein>
    <recommendedName>
        <fullName evidence="4">GGDEF domain-containing protein</fullName>
    </recommendedName>
</protein>
<accession>A0ABR9RPW5</accession>
<keyword evidence="3" id="KW-1185">Reference proteome</keyword>
<dbReference type="Proteomes" id="UP000756387">
    <property type="component" value="Unassembled WGS sequence"/>
</dbReference>
<dbReference type="EMBL" id="JADCSA010000002">
    <property type="protein sequence ID" value="MBE7323588.1"/>
    <property type="molecule type" value="Genomic_DNA"/>
</dbReference>